<evidence type="ECO:0000313" key="2">
    <source>
        <dbReference type="EMBL" id="EGW23738.1"/>
    </source>
</evidence>
<keyword evidence="3" id="KW-1185">Reference proteome</keyword>
<feature type="transmembrane region" description="Helical" evidence="1">
    <location>
        <begin position="35"/>
        <end position="57"/>
    </location>
</feature>
<organism evidence="2 3">
    <name type="scientific">Methylobacter tundripaludum (strain ATCC BAA-1195 / DSM 17260 / SV96)</name>
    <dbReference type="NCBI Taxonomy" id="697282"/>
    <lineage>
        <taxon>Bacteria</taxon>
        <taxon>Pseudomonadati</taxon>
        <taxon>Pseudomonadota</taxon>
        <taxon>Gammaproteobacteria</taxon>
        <taxon>Methylococcales</taxon>
        <taxon>Methylococcaceae</taxon>
        <taxon>Methylobacter</taxon>
    </lineage>
</organism>
<gene>
    <name evidence="2" type="ORF">Mettu_2601</name>
</gene>
<feature type="transmembrane region" description="Helical" evidence="1">
    <location>
        <begin position="6"/>
        <end position="23"/>
    </location>
</feature>
<dbReference type="HOGENOM" id="CLU_2974320_0_0_6"/>
<dbReference type="Proteomes" id="UP000004664">
    <property type="component" value="Unassembled WGS sequence"/>
</dbReference>
<evidence type="ECO:0000313" key="3">
    <source>
        <dbReference type="Proteomes" id="UP000004664"/>
    </source>
</evidence>
<keyword evidence="1" id="KW-1133">Transmembrane helix</keyword>
<dbReference type="RefSeq" id="WP_006892042.1">
    <property type="nucleotide sequence ID" value="NZ_JH109152.1"/>
</dbReference>
<keyword evidence="1" id="KW-0812">Transmembrane</keyword>
<evidence type="ECO:0000256" key="1">
    <source>
        <dbReference type="SAM" id="Phobius"/>
    </source>
</evidence>
<sequence>MNIALIGVAIGLMATLGGIVIVRRNSPQQPIPVKAVLFGLYFWGLVFLQLVVFVLFMG</sequence>
<dbReference type="EMBL" id="JH109152">
    <property type="protein sequence ID" value="EGW23738.1"/>
    <property type="molecule type" value="Genomic_DNA"/>
</dbReference>
<dbReference type="eggNOG" id="ENOG503079Z">
    <property type="taxonomic scope" value="Bacteria"/>
</dbReference>
<keyword evidence="1" id="KW-0472">Membrane</keyword>
<reference evidence="2 3" key="1">
    <citation type="submission" date="2011-06" db="EMBL/GenBank/DDBJ databases">
        <title>Genomic sequence of Methylobacter tundripaludum SV96.</title>
        <authorList>
            <consortium name="US DOE Joint Genome Institute"/>
            <person name="Lucas S."/>
            <person name="Han J."/>
            <person name="Lapidus A."/>
            <person name="Cheng J.-F."/>
            <person name="Goodwin L."/>
            <person name="Pitluck S."/>
            <person name="Held B."/>
            <person name="Detter J.C."/>
            <person name="Han C."/>
            <person name="Tapia R."/>
            <person name="Land M."/>
            <person name="Hauser L."/>
            <person name="Kyrpides N."/>
            <person name="Ivanova N."/>
            <person name="Ovchinnikova G."/>
            <person name="Pagani I."/>
            <person name="Klotz M.G."/>
            <person name="Dispirito A.A."/>
            <person name="Murrell J.C."/>
            <person name="Dunfield P."/>
            <person name="Kalyuzhnaya M.G."/>
            <person name="Svenning M."/>
            <person name="Trotsenko Y.A."/>
            <person name="Stein L.Y."/>
            <person name="Woyke T."/>
        </authorList>
    </citation>
    <scope>NUCLEOTIDE SEQUENCE [LARGE SCALE GENOMIC DNA]</scope>
    <source>
        <strain evidence="3">ATCC BAA-1195 / DSM 17260 / SV96</strain>
    </source>
</reference>
<dbReference type="AlphaFoldDB" id="G3IR91"/>
<dbReference type="STRING" id="697282.Mettu_2601"/>
<proteinExistence type="predicted"/>
<name>G3IR91_METTV</name>
<protein>
    <submittedName>
        <fullName evidence="2">Uncharacterized protein</fullName>
    </submittedName>
</protein>
<accession>G3IR91</accession>